<protein>
    <recommendedName>
        <fullName evidence="4">Copper resistance protein CopB</fullName>
    </recommendedName>
</protein>
<dbReference type="EMBL" id="CP014671">
    <property type="protein sequence ID" value="ANX03758.1"/>
    <property type="molecule type" value="Genomic_DNA"/>
</dbReference>
<dbReference type="RefSeq" id="WP_068803381.1">
    <property type="nucleotide sequence ID" value="NZ_CP014671.1"/>
</dbReference>
<name>A0A1B1YSG1_9GAMM</name>
<evidence type="ECO:0000313" key="3">
    <source>
        <dbReference type="Proteomes" id="UP000092952"/>
    </source>
</evidence>
<evidence type="ECO:0000313" key="2">
    <source>
        <dbReference type="EMBL" id="ANX03758.1"/>
    </source>
</evidence>
<proteinExistence type="predicted"/>
<dbReference type="KEGG" id="gbi:PG2T_05825"/>
<keyword evidence="1" id="KW-0732">Signal</keyword>
<dbReference type="STRING" id="1810504.PG2T_05825"/>
<keyword evidence="3" id="KW-1185">Reference proteome</keyword>
<gene>
    <name evidence="2" type="ORF">PG2T_05825</name>
</gene>
<dbReference type="InterPro" id="IPR006311">
    <property type="entry name" value="TAT_signal"/>
</dbReference>
<sequence length="245" mass="27219">MNARHDSLCRRRVIGACTAAIGLMVSASAWADGAQVDTVYHPYVQPLERDIELRLVSEQNSRTRGDGQTWRLGYGQSFSARGFAELYLVADRPAGEDLHVRAYELETRWQLTEQGQYAADWGLMGEFEHARDRDAQEFAVTLLGERQWGSFVGTVNASLGYEWGDDVHSEVETGLALQGAYRYSPRLQPALEFHAGEDLRALGPAVLGTERLGIGRKLHWEAGLAFGLDAASPDVSVRGKLEYEF</sequence>
<organism evidence="2 3">
    <name type="scientific">Immundisolibacter cernigliae</name>
    <dbReference type="NCBI Taxonomy" id="1810504"/>
    <lineage>
        <taxon>Bacteria</taxon>
        <taxon>Pseudomonadati</taxon>
        <taxon>Pseudomonadota</taxon>
        <taxon>Gammaproteobacteria</taxon>
        <taxon>Immundisolibacterales</taxon>
        <taxon>Immundisolibacteraceae</taxon>
        <taxon>Immundisolibacter</taxon>
    </lineage>
</organism>
<dbReference type="PROSITE" id="PS51318">
    <property type="entry name" value="TAT"/>
    <property type="match status" value="1"/>
</dbReference>
<dbReference type="AlphaFoldDB" id="A0A1B1YSG1"/>
<accession>A0A1B1YSG1</accession>
<dbReference type="Proteomes" id="UP000092952">
    <property type="component" value="Chromosome"/>
</dbReference>
<feature type="chain" id="PRO_5008533020" description="Copper resistance protein CopB" evidence="1">
    <location>
        <begin position="32"/>
        <end position="245"/>
    </location>
</feature>
<evidence type="ECO:0000256" key="1">
    <source>
        <dbReference type="SAM" id="SignalP"/>
    </source>
</evidence>
<feature type="signal peptide" evidence="1">
    <location>
        <begin position="1"/>
        <end position="31"/>
    </location>
</feature>
<dbReference type="InParanoid" id="A0A1B1YSG1"/>
<reference evidence="3" key="1">
    <citation type="submission" date="2016-03" db="EMBL/GenBank/DDBJ databases">
        <title>Complete genome sequence of Solimmundus cernigliae, representing a novel lineage of polycyclic aromatic hydrocarbon degraders within the Gammaproteobacteria.</title>
        <authorList>
            <person name="Singleton D.R."/>
            <person name="Dickey A.N."/>
            <person name="Scholl E.H."/>
            <person name="Wright F.A."/>
            <person name="Aitken M.D."/>
        </authorList>
    </citation>
    <scope>NUCLEOTIDE SEQUENCE [LARGE SCALE GENOMIC DNA]</scope>
    <source>
        <strain evidence="3">TR3.2</strain>
    </source>
</reference>
<evidence type="ECO:0008006" key="4">
    <source>
        <dbReference type="Google" id="ProtNLM"/>
    </source>
</evidence>